<dbReference type="Pfam" id="PF13450">
    <property type="entry name" value="NAD_binding_8"/>
    <property type="match status" value="1"/>
</dbReference>
<proteinExistence type="predicted"/>
<dbReference type="PANTHER" id="PTHR47469">
    <property type="entry name" value="MONOOXYGENASE-LIKE"/>
    <property type="match status" value="1"/>
</dbReference>
<accession>A0ABU4PPZ4</accession>
<gene>
    <name evidence="2" type="ORF">SIL82_18345</name>
</gene>
<dbReference type="NCBIfam" id="NF005566">
    <property type="entry name" value="PRK07236.1"/>
    <property type="match status" value="1"/>
</dbReference>
<comment type="caution">
    <text evidence="2">The sequence shown here is derived from an EMBL/GenBank/DDBJ whole genome shotgun (WGS) entry which is preliminary data.</text>
</comment>
<dbReference type="InterPro" id="IPR053212">
    <property type="entry name" value="DHP_3-monooxygenase"/>
</dbReference>
<protein>
    <submittedName>
        <fullName evidence="2">FAD-dependent monooxygenase</fullName>
    </submittedName>
</protein>
<evidence type="ECO:0000313" key="2">
    <source>
        <dbReference type="EMBL" id="MDX5986223.1"/>
    </source>
</evidence>
<keyword evidence="3" id="KW-1185">Reference proteome</keyword>
<reference evidence="2 3" key="1">
    <citation type="submission" date="2023-11" db="EMBL/GenBank/DDBJ databases">
        <title>MicrobeMod: A computational toolkit for identifying prokaryotic methylation and restriction-modification with nanopore sequencing.</title>
        <authorList>
            <person name="Crits-Christoph A."/>
            <person name="Kang S.C."/>
            <person name="Lee H."/>
            <person name="Ostrov N."/>
        </authorList>
    </citation>
    <scope>NUCLEOTIDE SEQUENCE [LARGE SCALE GENOMIC DNA]</scope>
    <source>
        <strain evidence="2 3">ATCC 14820</strain>
    </source>
</reference>
<organism evidence="2 3">
    <name type="scientific">Sphingomonas echinoides</name>
    <dbReference type="NCBI Taxonomy" id="59803"/>
    <lineage>
        <taxon>Bacteria</taxon>
        <taxon>Pseudomonadati</taxon>
        <taxon>Pseudomonadota</taxon>
        <taxon>Alphaproteobacteria</taxon>
        <taxon>Sphingomonadales</taxon>
        <taxon>Sphingomonadaceae</taxon>
        <taxon>Sphingomonas</taxon>
    </lineage>
</organism>
<dbReference type="InterPro" id="IPR054707">
    <property type="entry name" value="DhpH_subs-bd"/>
</dbReference>
<dbReference type="EMBL" id="JAWXXV010000001">
    <property type="protein sequence ID" value="MDX5986223.1"/>
    <property type="molecule type" value="Genomic_DNA"/>
</dbReference>
<keyword evidence="2" id="KW-0560">Oxidoreductase</keyword>
<dbReference type="RefSeq" id="WP_010406550.1">
    <property type="nucleotide sequence ID" value="NZ_JAWXXV010000001.1"/>
</dbReference>
<dbReference type="Gene3D" id="3.50.50.60">
    <property type="entry name" value="FAD/NAD(P)-binding domain"/>
    <property type="match status" value="2"/>
</dbReference>
<dbReference type="PRINTS" id="PR00420">
    <property type="entry name" value="RNGMNOXGNASE"/>
</dbReference>
<evidence type="ECO:0000259" key="1">
    <source>
        <dbReference type="Pfam" id="PF22607"/>
    </source>
</evidence>
<dbReference type="SUPFAM" id="SSF51905">
    <property type="entry name" value="FAD/NAD(P)-binding domain"/>
    <property type="match status" value="1"/>
</dbReference>
<dbReference type="GO" id="GO:0004497">
    <property type="term" value="F:monooxygenase activity"/>
    <property type="evidence" value="ECO:0007669"/>
    <property type="project" value="UniProtKB-KW"/>
</dbReference>
<dbReference type="PANTHER" id="PTHR47469:SF2">
    <property type="entry name" value="OS06G0597600 PROTEIN"/>
    <property type="match status" value="1"/>
</dbReference>
<name>A0ABU4PPZ4_9SPHN</name>
<evidence type="ECO:0000313" key="3">
    <source>
        <dbReference type="Proteomes" id="UP001279660"/>
    </source>
</evidence>
<dbReference type="Proteomes" id="UP001279660">
    <property type="component" value="Unassembled WGS sequence"/>
</dbReference>
<keyword evidence="2" id="KW-0503">Monooxygenase</keyword>
<dbReference type="SUPFAM" id="SSF54373">
    <property type="entry name" value="FAD-linked reductases, C-terminal domain"/>
    <property type="match status" value="1"/>
</dbReference>
<dbReference type="Pfam" id="PF22607">
    <property type="entry name" value="FAD_binding-like"/>
    <property type="match status" value="1"/>
</dbReference>
<sequence length="366" mass="39615">MRIAIVGGSLGGLFAAALLQQAGHTVHVYERSRAGLAGRGAGLVPQEDVFATLRMLGLNHLASVGVVARERIFLDLAGRIVDRAATPQLHVSWDHLYTGLRALVGEQNYSLGRLVQRAGQDDGLAWIEFADGARAEADLVIGADGIGSAVRSAVIGGTQNARCTGYVAWRGLIPENALSASAASTLLDRFAFYTAQRTQALGYVVPGPRGEIDQGHRRYNWVWYRREADLSATLTDREGRVHPFSLAPKQLSNAARSTLRHDAETQLPPQFRDALHAEPEPFVQAIFDYETPQMVRGRLALVGDSAFVARPHTAMGVAKAAADSLALVEALARAPVEQALLHYQRQRLPVGRAITQYGRRLGAFMA</sequence>
<feature type="domain" description="2,6-dihydroxypyridine 3-monooxygenase substrate binding" evidence="1">
    <location>
        <begin position="164"/>
        <end position="288"/>
    </location>
</feature>
<dbReference type="InterPro" id="IPR036188">
    <property type="entry name" value="FAD/NAD-bd_sf"/>
</dbReference>